<keyword evidence="5" id="KW-1185">Reference proteome</keyword>
<dbReference type="InterPro" id="IPR000719">
    <property type="entry name" value="Prot_kinase_dom"/>
</dbReference>
<dbReference type="PROSITE" id="PS50011">
    <property type="entry name" value="PROTEIN_KINASE_DOM"/>
    <property type="match status" value="1"/>
</dbReference>
<evidence type="ECO:0000256" key="1">
    <source>
        <dbReference type="SAM" id="Phobius"/>
    </source>
</evidence>
<feature type="chain" id="PRO_5044741613" description="Protein kinase domain-containing protein" evidence="2">
    <location>
        <begin position="17"/>
        <end position="659"/>
    </location>
</feature>
<dbReference type="SMART" id="SM00220">
    <property type="entry name" value="S_TKc"/>
    <property type="match status" value="1"/>
</dbReference>
<dbReference type="InterPro" id="IPR011009">
    <property type="entry name" value="Kinase-like_dom_sf"/>
</dbReference>
<dbReference type="EMBL" id="JBIMZQ010000039">
    <property type="protein sequence ID" value="KAL3660801.1"/>
    <property type="molecule type" value="Genomic_DNA"/>
</dbReference>
<dbReference type="InterPro" id="IPR008271">
    <property type="entry name" value="Ser/Thr_kinase_AS"/>
</dbReference>
<sequence length="659" mass="72759">MRVSALLALLATSTMAQDHTITFRSLKEGDPGLPASLPEDSFVYDGTNSDITRQLYIRHKAGDTSAAVSINSAPKAVNDRLKSLRITFEDLPGLVQRAVLWDSGFGLSPSGDPVQIWPLDDYTMADIAVPKADISGVNCTLLECGQPNDNPAFSSQYCSGTQILNVSRCVADTFEDSGATDFLGVMWSTGGDSAMAPQIRLRDHSWTEPTTGISYSVYAVHTASSADDPTWNQCPSDSYSSLIVPCHRRSEFTDTEVATMKKPSGSAWVTTWLKEEFAGESSGFDELLLIPILLVVLAALGICWFCWKRTKMMKSERFSSLDFDIVSPHYSVAREQSLRPTVMTSHPSSCYGPSVSSLPDDYESACSNQTFKILLHSQLLHGNRIPYDGLVFQSEVSKGASGEVWICQYGGQQVAVKKLLHTKDQKAEDVQAFAEEIELTASLIHPHIVKFIGVAWNSLSNLAMVLEYVPGGNLKDYLHKNSDLLTWARDKIHMALAIAEALEYLHVQTPAIIHRDLKSNNILLTENLDPMLIDFGVSRGKVELTMTAGVGTPYWTAPEVFEGNRYTEKADIYSFGVVLSELDTGRIPYFDAVEDDGTKLMPFQILQEVMYGTLRPSFAEDCPLRIQRIGAACLALDPEERPTAQELIQWLEGRYSETL</sequence>
<evidence type="ECO:0000313" key="5">
    <source>
        <dbReference type="Proteomes" id="UP001632037"/>
    </source>
</evidence>
<dbReference type="Gene3D" id="1.10.510.10">
    <property type="entry name" value="Transferase(Phosphotransferase) domain 1"/>
    <property type="match status" value="1"/>
</dbReference>
<feature type="signal peptide" evidence="2">
    <location>
        <begin position="1"/>
        <end position="16"/>
    </location>
</feature>
<organism evidence="4 5">
    <name type="scientific">Phytophthora oleae</name>
    <dbReference type="NCBI Taxonomy" id="2107226"/>
    <lineage>
        <taxon>Eukaryota</taxon>
        <taxon>Sar</taxon>
        <taxon>Stramenopiles</taxon>
        <taxon>Oomycota</taxon>
        <taxon>Peronosporomycetes</taxon>
        <taxon>Peronosporales</taxon>
        <taxon>Peronosporaceae</taxon>
        <taxon>Phytophthora</taxon>
    </lineage>
</organism>
<dbReference type="Pfam" id="PF00069">
    <property type="entry name" value="Pkinase"/>
    <property type="match status" value="1"/>
</dbReference>
<comment type="caution">
    <text evidence="4">The sequence shown here is derived from an EMBL/GenBank/DDBJ whole genome shotgun (WGS) entry which is preliminary data.</text>
</comment>
<dbReference type="InterPro" id="IPR051681">
    <property type="entry name" value="Ser/Thr_Kinases-Pseudokinases"/>
</dbReference>
<name>A0ABD3F2R3_9STRA</name>
<keyword evidence="2" id="KW-0732">Signal</keyword>
<feature type="transmembrane region" description="Helical" evidence="1">
    <location>
        <begin position="287"/>
        <end position="307"/>
    </location>
</feature>
<dbReference type="Proteomes" id="UP001632037">
    <property type="component" value="Unassembled WGS sequence"/>
</dbReference>
<dbReference type="PROSITE" id="PS00108">
    <property type="entry name" value="PROTEIN_KINASE_ST"/>
    <property type="match status" value="1"/>
</dbReference>
<proteinExistence type="predicted"/>
<evidence type="ECO:0000259" key="3">
    <source>
        <dbReference type="PROSITE" id="PS50011"/>
    </source>
</evidence>
<keyword evidence="1" id="KW-0812">Transmembrane</keyword>
<evidence type="ECO:0000256" key="2">
    <source>
        <dbReference type="SAM" id="SignalP"/>
    </source>
</evidence>
<dbReference type="AlphaFoldDB" id="A0ABD3F2R3"/>
<keyword evidence="1" id="KW-1133">Transmembrane helix</keyword>
<dbReference type="Gene3D" id="3.30.200.20">
    <property type="entry name" value="Phosphorylase Kinase, domain 1"/>
    <property type="match status" value="1"/>
</dbReference>
<evidence type="ECO:0000313" key="4">
    <source>
        <dbReference type="EMBL" id="KAL3660801.1"/>
    </source>
</evidence>
<gene>
    <name evidence="4" type="ORF">V7S43_014203</name>
</gene>
<protein>
    <recommendedName>
        <fullName evidence="3">Protein kinase domain-containing protein</fullName>
    </recommendedName>
</protein>
<dbReference type="SUPFAM" id="SSF56112">
    <property type="entry name" value="Protein kinase-like (PK-like)"/>
    <property type="match status" value="1"/>
</dbReference>
<feature type="domain" description="Protein kinase" evidence="3">
    <location>
        <begin position="390"/>
        <end position="659"/>
    </location>
</feature>
<accession>A0ABD3F2R3</accession>
<dbReference type="PANTHER" id="PTHR44329:SF214">
    <property type="entry name" value="PROTEIN KINASE DOMAIN-CONTAINING PROTEIN"/>
    <property type="match status" value="1"/>
</dbReference>
<dbReference type="CDD" id="cd13999">
    <property type="entry name" value="STKc_MAP3K-like"/>
    <property type="match status" value="1"/>
</dbReference>
<reference evidence="4 5" key="1">
    <citation type="submission" date="2024-09" db="EMBL/GenBank/DDBJ databases">
        <title>Genome sequencing and assembly of Phytophthora oleae, isolate VK10A, causative agent of rot of olive drupes.</title>
        <authorList>
            <person name="Conti Taguali S."/>
            <person name="Riolo M."/>
            <person name="La Spada F."/>
            <person name="Cacciola S.O."/>
            <person name="Dionisio G."/>
        </authorList>
    </citation>
    <scope>NUCLEOTIDE SEQUENCE [LARGE SCALE GENOMIC DNA]</scope>
    <source>
        <strain evidence="4 5">VK10A</strain>
    </source>
</reference>
<dbReference type="PANTHER" id="PTHR44329">
    <property type="entry name" value="SERINE/THREONINE-PROTEIN KINASE TNNI3K-RELATED"/>
    <property type="match status" value="1"/>
</dbReference>
<keyword evidence="1" id="KW-0472">Membrane</keyword>